<gene>
    <name evidence="1" type="ORF">BDM02DRAFT_3183324</name>
</gene>
<sequence>MSSSKPNPLPLGDVLRDLAVLRASDVDLSDGTSFPDAESADSANGADGTQKSVQQSYQFVREAREALKVYQRGDLDKQGDKLDILRSKLGELQGEARDDSNKSEG</sequence>
<dbReference type="EMBL" id="MU117966">
    <property type="protein sequence ID" value="KAF9652998.1"/>
    <property type="molecule type" value="Genomic_DNA"/>
</dbReference>
<comment type="caution">
    <text evidence="1">The sequence shown here is derived from an EMBL/GenBank/DDBJ whole genome shotgun (WGS) entry which is preliminary data.</text>
</comment>
<organism evidence="1 2">
    <name type="scientific">Thelephora ganbajun</name>
    <name type="common">Ganba fungus</name>
    <dbReference type="NCBI Taxonomy" id="370292"/>
    <lineage>
        <taxon>Eukaryota</taxon>
        <taxon>Fungi</taxon>
        <taxon>Dikarya</taxon>
        <taxon>Basidiomycota</taxon>
        <taxon>Agaricomycotina</taxon>
        <taxon>Agaricomycetes</taxon>
        <taxon>Thelephorales</taxon>
        <taxon>Thelephoraceae</taxon>
        <taxon>Thelephora</taxon>
    </lineage>
</organism>
<keyword evidence="2" id="KW-1185">Reference proteome</keyword>
<evidence type="ECO:0000313" key="2">
    <source>
        <dbReference type="Proteomes" id="UP000886501"/>
    </source>
</evidence>
<name>A0ACB6ZU95_THEGA</name>
<protein>
    <submittedName>
        <fullName evidence="1">Uncharacterized protein</fullName>
    </submittedName>
</protein>
<reference evidence="1" key="2">
    <citation type="journal article" date="2020" name="Nat. Commun.">
        <title>Large-scale genome sequencing of mycorrhizal fungi provides insights into the early evolution of symbiotic traits.</title>
        <authorList>
            <person name="Miyauchi S."/>
            <person name="Kiss E."/>
            <person name="Kuo A."/>
            <person name="Drula E."/>
            <person name="Kohler A."/>
            <person name="Sanchez-Garcia M."/>
            <person name="Morin E."/>
            <person name="Andreopoulos B."/>
            <person name="Barry K.W."/>
            <person name="Bonito G."/>
            <person name="Buee M."/>
            <person name="Carver A."/>
            <person name="Chen C."/>
            <person name="Cichocki N."/>
            <person name="Clum A."/>
            <person name="Culley D."/>
            <person name="Crous P.W."/>
            <person name="Fauchery L."/>
            <person name="Girlanda M."/>
            <person name="Hayes R.D."/>
            <person name="Keri Z."/>
            <person name="LaButti K."/>
            <person name="Lipzen A."/>
            <person name="Lombard V."/>
            <person name="Magnuson J."/>
            <person name="Maillard F."/>
            <person name="Murat C."/>
            <person name="Nolan M."/>
            <person name="Ohm R.A."/>
            <person name="Pangilinan J."/>
            <person name="Pereira M.F."/>
            <person name="Perotto S."/>
            <person name="Peter M."/>
            <person name="Pfister S."/>
            <person name="Riley R."/>
            <person name="Sitrit Y."/>
            <person name="Stielow J.B."/>
            <person name="Szollosi G."/>
            <person name="Zifcakova L."/>
            <person name="Stursova M."/>
            <person name="Spatafora J.W."/>
            <person name="Tedersoo L."/>
            <person name="Vaario L.M."/>
            <person name="Yamada A."/>
            <person name="Yan M."/>
            <person name="Wang P."/>
            <person name="Xu J."/>
            <person name="Bruns T."/>
            <person name="Baldrian P."/>
            <person name="Vilgalys R."/>
            <person name="Dunand C."/>
            <person name="Henrissat B."/>
            <person name="Grigoriev I.V."/>
            <person name="Hibbett D."/>
            <person name="Nagy L.G."/>
            <person name="Martin F.M."/>
        </authorList>
    </citation>
    <scope>NUCLEOTIDE SEQUENCE</scope>
    <source>
        <strain evidence="1">P2</strain>
    </source>
</reference>
<proteinExistence type="predicted"/>
<reference evidence="1" key="1">
    <citation type="submission" date="2019-10" db="EMBL/GenBank/DDBJ databases">
        <authorList>
            <consortium name="DOE Joint Genome Institute"/>
            <person name="Kuo A."/>
            <person name="Miyauchi S."/>
            <person name="Kiss E."/>
            <person name="Drula E."/>
            <person name="Kohler A."/>
            <person name="Sanchez-Garcia M."/>
            <person name="Andreopoulos B."/>
            <person name="Barry K.W."/>
            <person name="Bonito G."/>
            <person name="Buee M."/>
            <person name="Carver A."/>
            <person name="Chen C."/>
            <person name="Cichocki N."/>
            <person name="Clum A."/>
            <person name="Culley D."/>
            <person name="Crous P.W."/>
            <person name="Fauchery L."/>
            <person name="Girlanda M."/>
            <person name="Hayes R."/>
            <person name="Keri Z."/>
            <person name="Labutti K."/>
            <person name="Lipzen A."/>
            <person name="Lombard V."/>
            <person name="Magnuson J."/>
            <person name="Maillard F."/>
            <person name="Morin E."/>
            <person name="Murat C."/>
            <person name="Nolan M."/>
            <person name="Ohm R."/>
            <person name="Pangilinan J."/>
            <person name="Pereira M."/>
            <person name="Perotto S."/>
            <person name="Peter M."/>
            <person name="Riley R."/>
            <person name="Sitrit Y."/>
            <person name="Stielow B."/>
            <person name="Szollosi G."/>
            <person name="Zifcakova L."/>
            <person name="Stursova M."/>
            <person name="Spatafora J.W."/>
            <person name="Tedersoo L."/>
            <person name="Vaario L.-M."/>
            <person name="Yamada A."/>
            <person name="Yan M."/>
            <person name="Wang P."/>
            <person name="Xu J."/>
            <person name="Bruns T."/>
            <person name="Baldrian P."/>
            <person name="Vilgalys R."/>
            <person name="Henrissat B."/>
            <person name="Grigoriev I.V."/>
            <person name="Hibbett D."/>
            <person name="Nagy L.G."/>
            <person name="Martin F.M."/>
        </authorList>
    </citation>
    <scope>NUCLEOTIDE SEQUENCE</scope>
    <source>
        <strain evidence="1">P2</strain>
    </source>
</reference>
<accession>A0ACB6ZU95</accession>
<evidence type="ECO:0000313" key="1">
    <source>
        <dbReference type="EMBL" id="KAF9652998.1"/>
    </source>
</evidence>
<dbReference type="Proteomes" id="UP000886501">
    <property type="component" value="Unassembled WGS sequence"/>
</dbReference>